<comment type="catalytic activity">
    <reaction evidence="3 4">
        <text>N-[(R)-4-phosphopantothenoyl]-L-cysteine + H(+) = (R)-4'-phosphopantetheine + CO2</text>
        <dbReference type="Rhea" id="RHEA:16793"/>
        <dbReference type="ChEBI" id="CHEBI:15378"/>
        <dbReference type="ChEBI" id="CHEBI:16526"/>
        <dbReference type="ChEBI" id="CHEBI:59458"/>
        <dbReference type="ChEBI" id="CHEBI:61723"/>
        <dbReference type="EC" id="4.1.1.36"/>
    </reaction>
</comment>
<dbReference type="EMBL" id="CP022437">
    <property type="protein sequence ID" value="ASN05819.1"/>
    <property type="molecule type" value="Genomic_DNA"/>
</dbReference>
<dbReference type="RefSeq" id="WP_089532667.1">
    <property type="nucleotide sequence ID" value="NZ_CP022437.1"/>
</dbReference>
<dbReference type="Proteomes" id="UP000204391">
    <property type="component" value="Chromosome"/>
</dbReference>
<keyword evidence="1 3" id="KW-0210">Decarboxylase</keyword>
<evidence type="ECO:0000256" key="4">
    <source>
        <dbReference type="RuleBase" id="RU364078"/>
    </source>
</evidence>
<dbReference type="InterPro" id="IPR036551">
    <property type="entry name" value="Flavin_trans-like"/>
</dbReference>
<comment type="pathway">
    <text evidence="3 4">Cofactor biosynthesis; coenzyme A biosynthesis; CoA from (R)-pantothenate: step 2/5.</text>
</comment>
<feature type="binding site" evidence="3">
    <location>
        <position position="340"/>
    </location>
    <ligand>
        <name>CTP</name>
        <dbReference type="ChEBI" id="CHEBI:37563"/>
    </ligand>
</feature>
<evidence type="ECO:0000259" key="6">
    <source>
        <dbReference type="Pfam" id="PF04127"/>
    </source>
</evidence>
<feature type="domain" description="Flavoprotein" evidence="5">
    <location>
        <begin position="5"/>
        <end position="177"/>
    </location>
</feature>
<proteinExistence type="inferred from homology"/>
<feature type="active site" description="Proton donor" evidence="3">
    <location>
        <position position="157"/>
    </location>
</feature>
<feature type="domain" description="DNA/pantothenate metabolism flavoprotein C-terminal" evidence="6">
    <location>
        <begin position="188"/>
        <end position="397"/>
    </location>
</feature>
<dbReference type="PANTHER" id="PTHR14359:SF6">
    <property type="entry name" value="PHOSPHOPANTOTHENOYLCYSTEINE DECARBOXYLASE"/>
    <property type="match status" value="1"/>
</dbReference>
<keyword evidence="3" id="KW-0460">Magnesium</keyword>
<feature type="binding site" evidence="3">
    <location>
        <position position="326"/>
    </location>
    <ligand>
        <name>CTP</name>
        <dbReference type="ChEBI" id="CHEBI:37563"/>
    </ligand>
</feature>
<comment type="function">
    <text evidence="4">Catalyzes two steps in the biosynthesis of coenzyme A. In the first step cysteine is conjugated to 4'-phosphopantothenate to form 4-phosphopantothenoylcysteine, in the latter compound is decarboxylated to form 4'-phosphopantotheine.</text>
</comment>
<dbReference type="Pfam" id="PF04127">
    <property type="entry name" value="DFP"/>
    <property type="match status" value="1"/>
</dbReference>
<dbReference type="InterPro" id="IPR007085">
    <property type="entry name" value="DNA/pantothenate-metab_flavo_C"/>
</dbReference>
<comment type="function">
    <text evidence="3">Catalyzes two sequential steps in the biosynthesis of coenzyme A. In the first step cysteine is conjugated to 4'-phosphopantothenate to form 4-phosphopantothenoylcysteine. In the second step the latter compound is decarboxylated to form 4'-phosphopantotheine.</text>
</comment>
<feature type="region of interest" description="Phosphopantothenate--cysteine ligase" evidence="3">
    <location>
        <begin position="193"/>
        <end position="405"/>
    </location>
</feature>
<dbReference type="InterPro" id="IPR035929">
    <property type="entry name" value="CoaB-like_sf"/>
</dbReference>
<dbReference type="SUPFAM" id="SSF102645">
    <property type="entry name" value="CoaB-like"/>
    <property type="match status" value="1"/>
</dbReference>
<feature type="binding site" evidence="3">
    <location>
        <position position="292"/>
    </location>
    <ligand>
        <name>CTP</name>
        <dbReference type="ChEBI" id="CHEBI:37563"/>
    </ligand>
</feature>
<evidence type="ECO:0000256" key="2">
    <source>
        <dbReference type="ARBA" id="ARBA00023239"/>
    </source>
</evidence>
<comment type="caution">
    <text evidence="3">Lacks conserved residue(s) required for the propagation of feature annotation.</text>
</comment>
<dbReference type="Pfam" id="PF02441">
    <property type="entry name" value="Flavoprotein"/>
    <property type="match status" value="1"/>
</dbReference>
<dbReference type="GO" id="GO:0004632">
    <property type="term" value="F:phosphopantothenate--cysteine ligase activity"/>
    <property type="evidence" value="ECO:0007669"/>
    <property type="project" value="UniProtKB-UniRule"/>
</dbReference>
<dbReference type="SUPFAM" id="SSF52507">
    <property type="entry name" value="Homo-oligomeric flavin-containing Cys decarboxylases, HFCD"/>
    <property type="match status" value="1"/>
</dbReference>
<dbReference type="GO" id="GO:0015941">
    <property type="term" value="P:pantothenate catabolic process"/>
    <property type="evidence" value="ECO:0007669"/>
    <property type="project" value="InterPro"/>
</dbReference>
<dbReference type="GO" id="GO:0046872">
    <property type="term" value="F:metal ion binding"/>
    <property type="evidence" value="ECO:0007669"/>
    <property type="project" value="UniProtKB-KW"/>
</dbReference>
<dbReference type="EC" id="4.1.1.36" evidence="3"/>
<keyword evidence="2 3" id="KW-0456">Lyase</keyword>
<keyword evidence="8" id="KW-1185">Reference proteome</keyword>
<dbReference type="EC" id="6.3.2.5" evidence="3"/>
<dbReference type="PANTHER" id="PTHR14359">
    <property type="entry name" value="HOMO-OLIGOMERIC FLAVIN CONTAINING CYS DECARBOXYLASE FAMILY"/>
    <property type="match status" value="1"/>
</dbReference>
<dbReference type="InterPro" id="IPR003382">
    <property type="entry name" value="Flavoprotein"/>
</dbReference>
<protein>
    <recommendedName>
        <fullName evidence="3">Coenzyme A biosynthesis bifunctional protein CoaBC</fullName>
    </recommendedName>
    <alternativeName>
        <fullName evidence="3">DNA/pantothenate metabolism flavoprotein</fullName>
    </alternativeName>
    <alternativeName>
        <fullName evidence="3">Phosphopantothenoylcysteine synthetase/decarboxylase</fullName>
        <shortName evidence="3">PPCS-PPCDC</shortName>
    </alternativeName>
    <domain>
        <recommendedName>
            <fullName evidence="3">Phosphopantothenoylcysteine decarboxylase</fullName>
            <shortName evidence="3">PPC decarboxylase</shortName>
            <shortName evidence="3">PPC-DC</shortName>
            <ecNumber evidence="3">4.1.1.36</ecNumber>
        </recommendedName>
        <alternativeName>
            <fullName evidence="3">CoaC</fullName>
        </alternativeName>
    </domain>
    <domain>
        <recommendedName>
            <fullName evidence="3">Phosphopantothenate--cysteine ligase</fullName>
            <ecNumber evidence="3">6.3.2.5</ecNumber>
        </recommendedName>
        <alternativeName>
            <fullName evidence="3">CoaB</fullName>
        </alternativeName>
        <alternativeName>
            <fullName evidence="3">Phosphopantothenoylcysteine synthetase</fullName>
            <shortName evidence="3">PPC synthetase</shortName>
            <shortName evidence="3">PPC-S</shortName>
        </alternativeName>
    </domain>
</protein>
<keyword evidence="3 4" id="KW-0285">Flavoprotein</keyword>
<dbReference type="OrthoDB" id="9802554at2"/>
<sequence length="405" mass="44315">MMENKNILLGVSGGIAAYKACALTSKLTQAGANVRVMMTENASKFVSPLTFQALSRNPVYIDTFDEKNPQKIAHIDVADWADIAIIAPATANSIGKLANGIADDMLSTTLLATQADVYIAPAMNVHMYAHPAVIKNMKQLEEWNYHFIEPGAGFLACGYVGKGRLEEPESIINTVINHQNSQQIRGPLYGKKVLVSAGPTREQIDPVRFFTNRSTGKMGFALAEAAKELGAEVTLVAGPVNIDSVNSTIKRIDVITAEQMFQAMHDNFSENDIVIKSAAVADYRPKNTFVEKMKKQPGDWKIEMERTQDILQSLGAEKNHQFLVGFAAETTNPLEYGVEKLQKKNLDAIVINNVSAHGAGFESDTNIATYVNKSLQPEEIPLSSKKDLALQVLGFIVRDMKDGKL</sequence>
<feature type="binding site" evidence="3">
    <location>
        <position position="344"/>
    </location>
    <ligand>
        <name>CTP</name>
        <dbReference type="ChEBI" id="CHEBI:37563"/>
    </ligand>
</feature>
<reference evidence="7 8" key="1">
    <citation type="journal article" date="2003" name="Int. J. Syst. Evol. Microbiol.">
        <title>Virgibacillus carmonensis sp. nov., Virgibacillus necropolis sp. nov. and Virgibacillus picturae sp. nov., three novel species isolated from deteriorated mural paintings, transfer of the species of the genus salibacillus to Virgibacillus, as Virgibacillus marismortui comb. nov. and Virgibacillus salexigens comb. nov., and emended description of the genus Virgibacillus.</title>
        <authorList>
            <person name="Heyrman J."/>
            <person name="Logan N.A."/>
            <person name="Busse H.J."/>
            <person name="Balcaen A."/>
            <person name="Lebbe L."/>
            <person name="Rodriguez-Diaz M."/>
            <person name="Swings J."/>
            <person name="De Vos P."/>
        </authorList>
    </citation>
    <scope>NUCLEOTIDE SEQUENCE [LARGE SCALE GENOMIC DNA]</scope>
    <source>
        <strain evidence="7 8">LMG 19488</strain>
    </source>
</reference>
<comment type="cofactor">
    <cofactor evidence="3">
        <name>FMN</name>
        <dbReference type="ChEBI" id="CHEBI:58210"/>
    </cofactor>
    <text evidence="3">Binds 1 FMN per subunit.</text>
</comment>
<dbReference type="KEGG" id="vne:CFK40_12760"/>
<dbReference type="GO" id="GO:0071513">
    <property type="term" value="C:phosphopantothenoylcysteine decarboxylase complex"/>
    <property type="evidence" value="ECO:0007669"/>
    <property type="project" value="TreeGrafter"/>
</dbReference>
<dbReference type="NCBIfam" id="TIGR00521">
    <property type="entry name" value="coaBC_dfp"/>
    <property type="match status" value="1"/>
</dbReference>
<dbReference type="InterPro" id="IPR005252">
    <property type="entry name" value="CoaBC"/>
</dbReference>
<comment type="similarity">
    <text evidence="3 4">In the C-terminal section; belongs to the PPC synthetase family.</text>
</comment>
<dbReference type="UniPathway" id="UPA00241">
    <property type="reaction ID" value="UER00353"/>
</dbReference>
<evidence type="ECO:0000313" key="7">
    <source>
        <dbReference type="EMBL" id="ASN05819.1"/>
    </source>
</evidence>
<accession>A0A221ME21</accession>
<dbReference type="Gene3D" id="3.40.50.1950">
    <property type="entry name" value="Flavin prenyltransferase-like"/>
    <property type="match status" value="1"/>
</dbReference>
<keyword evidence="3 4" id="KW-0436">Ligase</keyword>
<dbReference type="GO" id="GO:0015937">
    <property type="term" value="P:coenzyme A biosynthetic process"/>
    <property type="evidence" value="ECO:0007669"/>
    <property type="project" value="UniProtKB-UniRule"/>
</dbReference>
<evidence type="ECO:0000256" key="1">
    <source>
        <dbReference type="ARBA" id="ARBA00022793"/>
    </source>
</evidence>
<evidence type="ECO:0000313" key="8">
    <source>
        <dbReference type="Proteomes" id="UP000204391"/>
    </source>
</evidence>
<dbReference type="Gene3D" id="3.40.50.10300">
    <property type="entry name" value="CoaB-like"/>
    <property type="match status" value="1"/>
</dbReference>
<keyword evidence="3" id="KW-0511">Multifunctional enzyme</keyword>
<comment type="pathway">
    <text evidence="3 4">Cofactor biosynthesis; coenzyme A biosynthesis; CoA from (R)-pantothenate: step 3/5.</text>
</comment>
<dbReference type="GO" id="GO:0004633">
    <property type="term" value="F:phosphopantothenoylcysteine decarboxylase activity"/>
    <property type="evidence" value="ECO:0007669"/>
    <property type="project" value="UniProtKB-UniRule"/>
</dbReference>
<name>A0A221ME21_9BACI</name>
<evidence type="ECO:0000259" key="5">
    <source>
        <dbReference type="Pfam" id="PF02441"/>
    </source>
</evidence>
<comment type="catalytic activity">
    <reaction evidence="3 4">
        <text>(R)-4'-phosphopantothenate + L-cysteine + CTP = N-[(R)-4-phosphopantothenoyl]-L-cysteine + CMP + diphosphate + H(+)</text>
        <dbReference type="Rhea" id="RHEA:19397"/>
        <dbReference type="ChEBI" id="CHEBI:10986"/>
        <dbReference type="ChEBI" id="CHEBI:15378"/>
        <dbReference type="ChEBI" id="CHEBI:33019"/>
        <dbReference type="ChEBI" id="CHEBI:35235"/>
        <dbReference type="ChEBI" id="CHEBI:37563"/>
        <dbReference type="ChEBI" id="CHEBI:59458"/>
        <dbReference type="ChEBI" id="CHEBI:60377"/>
        <dbReference type="EC" id="6.3.2.5"/>
    </reaction>
</comment>
<comment type="similarity">
    <text evidence="3 4">In the N-terminal section; belongs to the HFCD (homo-oligomeric flavin containing Cys decarboxylase) superfamily.</text>
</comment>
<feature type="region of interest" description="Phosphopantothenoylcysteine decarboxylase" evidence="3">
    <location>
        <begin position="1"/>
        <end position="192"/>
    </location>
</feature>
<gene>
    <name evidence="3 7" type="primary">coaBC</name>
    <name evidence="7" type="ORF">CFK40_12760</name>
</gene>
<keyword evidence="3" id="KW-0479">Metal-binding</keyword>
<organism evidence="7 8">
    <name type="scientific">Virgibacillus necropolis</name>
    <dbReference type="NCBI Taxonomy" id="163877"/>
    <lineage>
        <taxon>Bacteria</taxon>
        <taxon>Bacillati</taxon>
        <taxon>Bacillota</taxon>
        <taxon>Bacilli</taxon>
        <taxon>Bacillales</taxon>
        <taxon>Bacillaceae</taxon>
        <taxon>Virgibacillus</taxon>
    </lineage>
</organism>
<comment type="cofactor">
    <cofactor evidence="3">
        <name>Mg(2+)</name>
        <dbReference type="ChEBI" id="CHEBI:18420"/>
    </cofactor>
</comment>
<dbReference type="GO" id="GO:0010181">
    <property type="term" value="F:FMN binding"/>
    <property type="evidence" value="ECO:0007669"/>
    <property type="project" value="UniProtKB-UniRule"/>
</dbReference>
<dbReference type="AlphaFoldDB" id="A0A221ME21"/>
<dbReference type="HAMAP" id="MF_02225">
    <property type="entry name" value="CoaBC"/>
    <property type="match status" value="1"/>
</dbReference>
<evidence type="ECO:0000256" key="3">
    <source>
        <dbReference type="HAMAP-Rule" id="MF_02225"/>
    </source>
</evidence>
<feature type="binding site" evidence="3">
    <location>
        <position position="282"/>
    </location>
    <ligand>
        <name>CTP</name>
        <dbReference type="ChEBI" id="CHEBI:37563"/>
    </ligand>
</feature>
<keyword evidence="3 4" id="KW-0288">FMN</keyword>